<feature type="region of interest" description="Disordered" evidence="1">
    <location>
        <begin position="1"/>
        <end position="54"/>
    </location>
</feature>
<sequence length="142" mass="15082">MLQGRFPESGKPGIAAAPAPALDTEEGPGNSWPGEPSGLWGGSTSKTDPGDVGVVRGGGVTVGLISHVRRRRADGGADLDLDRPLPRSVTAPRVTMMVMRSRGSRRRLPPMTLLLLFLGSSQEQFCLPLFKCLRVHALTRAA</sequence>
<keyword evidence="3" id="KW-1185">Reference proteome</keyword>
<organism evidence="2 3">
    <name type="scientific">Pleurodeles waltl</name>
    <name type="common">Iberian ribbed newt</name>
    <dbReference type="NCBI Taxonomy" id="8319"/>
    <lineage>
        <taxon>Eukaryota</taxon>
        <taxon>Metazoa</taxon>
        <taxon>Chordata</taxon>
        <taxon>Craniata</taxon>
        <taxon>Vertebrata</taxon>
        <taxon>Euteleostomi</taxon>
        <taxon>Amphibia</taxon>
        <taxon>Batrachia</taxon>
        <taxon>Caudata</taxon>
        <taxon>Salamandroidea</taxon>
        <taxon>Salamandridae</taxon>
        <taxon>Pleurodelinae</taxon>
        <taxon>Pleurodeles</taxon>
    </lineage>
</organism>
<evidence type="ECO:0000256" key="1">
    <source>
        <dbReference type="SAM" id="MobiDB-lite"/>
    </source>
</evidence>
<comment type="caution">
    <text evidence="2">The sequence shown here is derived from an EMBL/GenBank/DDBJ whole genome shotgun (WGS) entry which is preliminary data.</text>
</comment>
<name>A0AAV7VVJ4_PLEWA</name>
<dbReference type="Proteomes" id="UP001066276">
    <property type="component" value="Chromosome 1_2"/>
</dbReference>
<dbReference type="AlphaFoldDB" id="A0AAV7VVJ4"/>
<dbReference type="EMBL" id="JANPWB010000002">
    <property type="protein sequence ID" value="KAJ1204571.1"/>
    <property type="molecule type" value="Genomic_DNA"/>
</dbReference>
<proteinExistence type="predicted"/>
<gene>
    <name evidence="2" type="ORF">NDU88_000017</name>
</gene>
<evidence type="ECO:0000313" key="2">
    <source>
        <dbReference type="EMBL" id="KAJ1204571.1"/>
    </source>
</evidence>
<protein>
    <submittedName>
        <fullName evidence="2">Uncharacterized protein</fullName>
    </submittedName>
</protein>
<evidence type="ECO:0000313" key="3">
    <source>
        <dbReference type="Proteomes" id="UP001066276"/>
    </source>
</evidence>
<reference evidence="2" key="1">
    <citation type="journal article" date="2022" name="bioRxiv">
        <title>Sequencing and chromosome-scale assembly of the giantPleurodeles waltlgenome.</title>
        <authorList>
            <person name="Brown T."/>
            <person name="Elewa A."/>
            <person name="Iarovenko S."/>
            <person name="Subramanian E."/>
            <person name="Araus A.J."/>
            <person name="Petzold A."/>
            <person name="Susuki M."/>
            <person name="Suzuki K.-i.T."/>
            <person name="Hayashi T."/>
            <person name="Toyoda A."/>
            <person name="Oliveira C."/>
            <person name="Osipova E."/>
            <person name="Leigh N.D."/>
            <person name="Simon A."/>
            <person name="Yun M.H."/>
        </authorList>
    </citation>
    <scope>NUCLEOTIDE SEQUENCE</scope>
    <source>
        <strain evidence="2">20211129_DDA</strain>
        <tissue evidence="2">Liver</tissue>
    </source>
</reference>
<accession>A0AAV7VVJ4</accession>